<name>A0A382H7Q3_9ZZZZ</name>
<keyword evidence="1" id="KW-0812">Transmembrane</keyword>
<protein>
    <submittedName>
        <fullName evidence="2">Uncharacterized protein</fullName>
    </submittedName>
</protein>
<reference evidence="2" key="1">
    <citation type="submission" date="2018-05" db="EMBL/GenBank/DDBJ databases">
        <authorList>
            <person name="Lanie J.A."/>
            <person name="Ng W.-L."/>
            <person name="Kazmierczak K.M."/>
            <person name="Andrzejewski T.M."/>
            <person name="Davidsen T.M."/>
            <person name="Wayne K.J."/>
            <person name="Tettelin H."/>
            <person name="Glass J.I."/>
            <person name="Rusch D."/>
            <person name="Podicherti R."/>
            <person name="Tsui H.-C.T."/>
            <person name="Winkler M.E."/>
        </authorList>
    </citation>
    <scope>NUCLEOTIDE SEQUENCE</scope>
</reference>
<organism evidence="2">
    <name type="scientific">marine metagenome</name>
    <dbReference type="NCBI Taxonomy" id="408172"/>
    <lineage>
        <taxon>unclassified sequences</taxon>
        <taxon>metagenomes</taxon>
        <taxon>ecological metagenomes</taxon>
    </lineage>
</organism>
<feature type="transmembrane region" description="Helical" evidence="1">
    <location>
        <begin position="15"/>
        <end position="45"/>
    </location>
</feature>
<proteinExistence type="predicted"/>
<accession>A0A382H7Q3</accession>
<dbReference type="AlphaFoldDB" id="A0A382H7Q3"/>
<sequence>MTISWWEQKKTVKEIFMVFCRVVVLILLLLFALVGFSELFVYLGIAQDGFIIQRDEFLIQREGLK</sequence>
<keyword evidence="1" id="KW-0472">Membrane</keyword>
<evidence type="ECO:0000313" key="2">
    <source>
        <dbReference type="EMBL" id="SVB82441.1"/>
    </source>
</evidence>
<keyword evidence="1" id="KW-1133">Transmembrane helix</keyword>
<dbReference type="EMBL" id="UINC01059245">
    <property type="protein sequence ID" value="SVB82441.1"/>
    <property type="molecule type" value="Genomic_DNA"/>
</dbReference>
<evidence type="ECO:0000256" key="1">
    <source>
        <dbReference type="SAM" id="Phobius"/>
    </source>
</evidence>
<gene>
    <name evidence="2" type="ORF">METZ01_LOCUS235295</name>
</gene>